<comment type="caution">
    <text evidence="4">The sequence shown here is derived from an EMBL/GenBank/DDBJ whole genome shotgun (WGS) entry which is preliminary data.</text>
</comment>
<comment type="subcellular location">
    <subcellularLocation>
        <location evidence="1">Nucleus</location>
    </subcellularLocation>
</comment>
<evidence type="ECO:0000256" key="1">
    <source>
        <dbReference type="ARBA" id="ARBA00004123"/>
    </source>
</evidence>
<dbReference type="PANTHER" id="PTHR12940">
    <property type="entry name" value="ES-2 PROTEIN - RELATED"/>
    <property type="match status" value="1"/>
</dbReference>
<evidence type="ECO:0000256" key="2">
    <source>
        <dbReference type="ARBA" id="ARBA00009072"/>
    </source>
</evidence>
<accession>A0ABQ8YA10</accession>
<evidence type="ECO:0000313" key="5">
    <source>
        <dbReference type="Proteomes" id="UP001150062"/>
    </source>
</evidence>
<evidence type="ECO:0000313" key="4">
    <source>
        <dbReference type="EMBL" id="KAJ6241053.1"/>
    </source>
</evidence>
<organism evidence="4 5">
    <name type="scientific">Anaeramoeba flamelloides</name>
    <dbReference type="NCBI Taxonomy" id="1746091"/>
    <lineage>
        <taxon>Eukaryota</taxon>
        <taxon>Metamonada</taxon>
        <taxon>Anaeramoebidae</taxon>
        <taxon>Anaeramoeba</taxon>
    </lineage>
</organism>
<reference evidence="4" key="1">
    <citation type="submission" date="2022-08" db="EMBL/GenBank/DDBJ databases">
        <title>Novel sulfate-reducing endosymbionts in the free-living metamonad Anaeramoeba.</title>
        <authorList>
            <person name="Jerlstrom-Hultqvist J."/>
            <person name="Cepicka I."/>
            <person name="Gallot-Lavallee L."/>
            <person name="Salas-Leiva D."/>
            <person name="Curtis B.A."/>
            <person name="Zahonova K."/>
            <person name="Pipaliya S."/>
            <person name="Dacks J."/>
            <person name="Roger A.J."/>
        </authorList>
    </citation>
    <scope>NUCLEOTIDE SEQUENCE</scope>
    <source>
        <strain evidence="4">Schooner1</strain>
    </source>
</reference>
<comment type="similarity">
    <text evidence="2">Belongs to the ESS2 family.</text>
</comment>
<protein>
    <submittedName>
        <fullName evidence="4">Splicing factor ess-2</fullName>
    </submittedName>
</protein>
<dbReference type="Proteomes" id="UP001150062">
    <property type="component" value="Unassembled WGS sequence"/>
</dbReference>
<sequence>MSGEFAVILKKENSKSVILHDKEKKTKKRIKPKQKVLTEEEYLDGMSKIIGRDYFPDLESLKKQYQEFINNLEGIETNTEQDSSQTSENKKINTNLSLDEYLSTYTSEDNFSFEEISEKDRQKFKANHKWLKESEELNEKMQKRENGPHLLTWSYKAKNALMFVPKGTDRNMIGTFKRPARVISHQNTRVNTEEIDDSSSVSSEISTLSEIEETPKVQGYGFVATPRIEDEIPIMTWGKIASLPVRIDTNKKKSKTKSEKIIKQLSGKARFQIPKLEIGEKMALEMSKKAKENLKKRKTIRSLSNNSNNLRNNGNGNNFNQMSQAGIKLVQKFGGRGLFGNQLLSPMVSLNNYRKTPKLLTPLRNNNYNSKNRNFNSNDK</sequence>
<keyword evidence="5" id="KW-1185">Reference proteome</keyword>
<keyword evidence="3" id="KW-0539">Nucleus</keyword>
<gene>
    <name evidence="4" type="ORF">M0813_23703</name>
</gene>
<dbReference type="InterPro" id="IPR019148">
    <property type="entry name" value="Nuclear_protein_DGCR14_ESS-2"/>
</dbReference>
<name>A0ABQ8YA10_9EUKA</name>
<dbReference type="EMBL" id="JAOAOG010000197">
    <property type="protein sequence ID" value="KAJ6241053.1"/>
    <property type="molecule type" value="Genomic_DNA"/>
</dbReference>
<dbReference type="Pfam" id="PF09751">
    <property type="entry name" value="Es2"/>
    <property type="match status" value="3"/>
</dbReference>
<dbReference type="PANTHER" id="PTHR12940:SF0">
    <property type="entry name" value="SPLICING FACTOR ESS-2 HOMOLOG"/>
    <property type="match status" value="1"/>
</dbReference>
<evidence type="ECO:0000256" key="3">
    <source>
        <dbReference type="ARBA" id="ARBA00023242"/>
    </source>
</evidence>
<proteinExistence type="inferred from homology"/>